<dbReference type="PANTHER" id="PTHR30411:SF0">
    <property type="entry name" value="CYS-TRNA(PRO)_CYS-TRNA(CYS) DEACYLASE YBAK"/>
    <property type="match status" value="1"/>
</dbReference>
<dbReference type="PANTHER" id="PTHR30411">
    <property type="entry name" value="CYTOPLASMIC PROTEIN"/>
    <property type="match status" value="1"/>
</dbReference>
<name>A0A0S6VX24_9BACT</name>
<dbReference type="HOGENOM" id="CLU_094875_1_0_0"/>
<dbReference type="NCBIfam" id="TIGR00011">
    <property type="entry name" value="YbaK_EbsC"/>
    <property type="match status" value="1"/>
</dbReference>
<proteinExistence type="inferred from homology"/>
<dbReference type="GO" id="GO:0006412">
    <property type="term" value="P:translation"/>
    <property type="evidence" value="ECO:0007669"/>
    <property type="project" value="UniProtKB-KW"/>
</dbReference>
<dbReference type="InterPro" id="IPR036754">
    <property type="entry name" value="YbaK/aa-tRNA-synt-asso_dom_sf"/>
</dbReference>
<feature type="domain" description="YbaK/aminoacyl-tRNA synthetase-associated" evidence="5">
    <location>
        <begin position="37"/>
        <end position="148"/>
    </location>
</feature>
<evidence type="ECO:0000256" key="4">
    <source>
        <dbReference type="PIRNR" id="PIRNR006181"/>
    </source>
</evidence>
<sequence length="163" mass="18094">MAKIDYPMTQAVRWLKSKKIAFEPHLYQYEDHGGTRVAAENLHVPEHAVIKTLVMEDEQRKPLIVLMHGDCEVSTKQLARLLNVKRITPCDPAIANKHTGYIVGGISPFGTKATLPVYVEATIFELDTLYINGGKRGFLVAITPDDLRAALPVQEVSVAIEES</sequence>
<evidence type="ECO:0000256" key="1">
    <source>
        <dbReference type="ARBA" id="ARBA00009798"/>
    </source>
</evidence>
<reference evidence="6" key="1">
    <citation type="journal article" date="2015" name="PeerJ">
        <title>First genomic representation of candidate bacterial phylum KSB3 points to enhanced environmental sensing as a trigger of wastewater bulking.</title>
        <authorList>
            <person name="Sekiguchi Y."/>
            <person name="Ohashi A."/>
            <person name="Parks D.H."/>
            <person name="Yamauchi T."/>
            <person name="Tyson G.W."/>
            <person name="Hugenholtz P."/>
        </authorList>
    </citation>
    <scope>NUCLEOTIDE SEQUENCE [LARGE SCALE GENOMIC DNA]</scope>
</reference>
<dbReference type="EC" id="4.2.-.-" evidence="4"/>
<protein>
    <recommendedName>
        <fullName evidence="4">Cys-tRNA(Pro)/Cys-tRNA(Cys) deacylase</fullName>
        <ecNumber evidence="4">4.2.-.-</ecNumber>
    </recommendedName>
</protein>
<keyword evidence="6" id="KW-0436">Ligase</keyword>
<dbReference type="CDD" id="cd00002">
    <property type="entry name" value="YbaK_deacylase"/>
    <property type="match status" value="1"/>
</dbReference>
<evidence type="ECO:0000313" key="6">
    <source>
        <dbReference type="EMBL" id="GAK50543.1"/>
    </source>
</evidence>
<dbReference type="Proteomes" id="UP000030700">
    <property type="component" value="Unassembled WGS sequence"/>
</dbReference>
<comment type="similarity">
    <text evidence="1 4">Belongs to the prolyl-tRNA editing family. YbaK/EbsC subfamily.</text>
</comment>
<dbReference type="Pfam" id="PF04073">
    <property type="entry name" value="tRNA_edit"/>
    <property type="match status" value="1"/>
</dbReference>
<dbReference type="InterPro" id="IPR007214">
    <property type="entry name" value="YbaK/aa-tRNA-synth-assoc-dom"/>
</dbReference>
<keyword evidence="2 4" id="KW-0648">Protein biosynthesis</keyword>
<keyword evidence="6" id="KW-0030">Aminoacyl-tRNA synthetase</keyword>
<dbReference type="STRING" id="1499966.U14_01774"/>
<evidence type="ECO:0000313" key="7">
    <source>
        <dbReference type="Proteomes" id="UP000030700"/>
    </source>
</evidence>
<dbReference type="Gene3D" id="3.90.960.10">
    <property type="entry name" value="YbaK/aminoacyl-tRNA synthetase-associated domain"/>
    <property type="match status" value="1"/>
</dbReference>
<evidence type="ECO:0000259" key="5">
    <source>
        <dbReference type="Pfam" id="PF04073"/>
    </source>
</evidence>
<dbReference type="GO" id="GO:0002161">
    <property type="term" value="F:aminoacyl-tRNA deacylase activity"/>
    <property type="evidence" value="ECO:0007669"/>
    <property type="project" value="InterPro"/>
</dbReference>
<keyword evidence="3 4" id="KW-0456">Lyase</keyword>
<dbReference type="PIRSF" id="PIRSF006181">
    <property type="entry name" value="EbsC_YbaK"/>
    <property type="match status" value="1"/>
</dbReference>
<dbReference type="GO" id="GO:0016829">
    <property type="term" value="F:lyase activity"/>
    <property type="evidence" value="ECO:0007669"/>
    <property type="project" value="UniProtKB-KW"/>
</dbReference>
<dbReference type="SUPFAM" id="SSF55826">
    <property type="entry name" value="YbaK/ProRS associated domain"/>
    <property type="match status" value="1"/>
</dbReference>
<accession>A0A0S6VX24</accession>
<dbReference type="EMBL" id="DF820456">
    <property type="protein sequence ID" value="GAK50543.1"/>
    <property type="molecule type" value="Genomic_DNA"/>
</dbReference>
<gene>
    <name evidence="6" type="ORF">U14_01774</name>
</gene>
<evidence type="ECO:0000256" key="3">
    <source>
        <dbReference type="ARBA" id="ARBA00023239"/>
    </source>
</evidence>
<dbReference type="InterPro" id="IPR004369">
    <property type="entry name" value="Prolyl-tRNA_editing_YbaK/EbsC"/>
</dbReference>
<keyword evidence="7" id="KW-1185">Reference proteome</keyword>
<dbReference type="GO" id="GO:0004812">
    <property type="term" value="F:aminoacyl-tRNA ligase activity"/>
    <property type="evidence" value="ECO:0007669"/>
    <property type="project" value="UniProtKB-KW"/>
</dbReference>
<organism evidence="6">
    <name type="scientific">Candidatus Moduliflexus flocculans</name>
    <dbReference type="NCBI Taxonomy" id="1499966"/>
    <lineage>
        <taxon>Bacteria</taxon>
        <taxon>Candidatus Moduliflexota</taxon>
        <taxon>Candidatus Moduliflexia</taxon>
        <taxon>Candidatus Moduliflexales</taxon>
        <taxon>Candidatus Moduliflexaceae</taxon>
    </lineage>
</organism>
<dbReference type="AlphaFoldDB" id="A0A0S6VX24"/>
<evidence type="ECO:0000256" key="2">
    <source>
        <dbReference type="ARBA" id="ARBA00022917"/>
    </source>
</evidence>